<dbReference type="InterPro" id="IPR000001">
    <property type="entry name" value="Kringle"/>
</dbReference>
<keyword evidence="7" id="KW-1185">Reference proteome</keyword>
<evidence type="ECO:0000313" key="7">
    <source>
        <dbReference type="Proteomes" id="UP000492821"/>
    </source>
</evidence>
<organism evidence="7 8">
    <name type="scientific">Panagrellus redivivus</name>
    <name type="common">Microworm</name>
    <dbReference type="NCBI Taxonomy" id="6233"/>
    <lineage>
        <taxon>Eukaryota</taxon>
        <taxon>Metazoa</taxon>
        <taxon>Ecdysozoa</taxon>
        <taxon>Nematoda</taxon>
        <taxon>Chromadorea</taxon>
        <taxon>Rhabditida</taxon>
        <taxon>Tylenchina</taxon>
        <taxon>Panagrolaimomorpha</taxon>
        <taxon>Panagrolaimoidea</taxon>
        <taxon>Panagrolaimidae</taxon>
        <taxon>Panagrellus</taxon>
    </lineage>
</organism>
<dbReference type="SUPFAM" id="SSF57440">
    <property type="entry name" value="Kringle-like"/>
    <property type="match status" value="1"/>
</dbReference>
<keyword evidence="5" id="KW-0732">Signal</keyword>
<keyword evidence="4" id="KW-0472">Membrane</keyword>
<dbReference type="PROSITE" id="PS00021">
    <property type="entry name" value="KRINGLE_1"/>
    <property type="match status" value="1"/>
</dbReference>
<feature type="signal peptide" evidence="5">
    <location>
        <begin position="1"/>
        <end position="18"/>
    </location>
</feature>
<accession>A0A7E4ZX69</accession>
<evidence type="ECO:0000256" key="3">
    <source>
        <dbReference type="PROSITE-ProRule" id="PRU00121"/>
    </source>
</evidence>
<proteinExistence type="predicted"/>
<comment type="caution">
    <text evidence="3">Lacks conserved residue(s) required for the propagation of feature annotation.</text>
</comment>
<evidence type="ECO:0000259" key="6">
    <source>
        <dbReference type="PROSITE" id="PS50070"/>
    </source>
</evidence>
<keyword evidence="2" id="KW-1015">Disulfide bond</keyword>
<keyword evidence="4" id="KW-1133">Transmembrane helix</keyword>
<feature type="transmembrane region" description="Helical" evidence="4">
    <location>
        <begin position="454"/>
        <end position="480"/>
    </location>
</feature>
<protein>
    <submittedName>
        <fullName evidence="8">Kringle domain-containing protein</fullName>
    </submittedName>
</protein>
<dbReference type="PROSITE" id="PS50070">
    <property type="entry name" value="KRINGLE_2"/>
    <property type="match status" value="1"/>
</dbReference>
<dbReference type="Proteomes" id="UP000492821">
    <property type="component" value="Unassembled WGS sequence"/>
</dbReference>
<evidence type="ECO:0000256" key="1">
    <source>
        <dbReference type="ARBA" id="ARBA00022572"/>
    </source>
</evidence>
<dbReference type="Gene3D" id="2.40.20.10">
    <property type="entry name" value="Plasminogen Kringle 4"/>
    <property type="match status" value="1"/>
</dbReference>
<reference evidence="8" key="2">
    <citation type="submission" date="2020-10" db="UniProtKB">
        <authorList>
            <consortium name="WormBaseParasite"/>
        </authorList>
    </citation>
    <scope>IDENTIFICATION</scope>
</reference>
<dbReference type="WBParaSite" id="Pan_g23038.t1">
    <property type="protein sequence ID" value="Pan_g23038.t1"/>
    <property type="gene ID" value="Pan_g23038"/>
</dbReference>
<dbReference type="AlphaFoldDB" id="A0A7E4ZX69"/>
<dbReference type="SMART" id="SM00130">
    <property type="entry name" value="KR"/>
    <property type="match status" value="1"/>
</dbReference>
<dbReference type="Pfam" id="PF00051">
    <property type="entry name" value="Kringle"/>
    <property type="match status" value="1"/>
</dbReference>
<feature type="domain" description="Kringle" evidence="6">
    <location>
        <begin position="112"/>
        <end position="206"/>
    </location>
</feature>
<dbReference type="InterPro" id="IPR038178">
    <property type="entry name" value="Kringle_sf"/>
</dbReference>
<dbReference type="InterPro" id="IPR013806">
    <property type="entry name" value="Kringle-like"/>
</dbReference>
<sequence length="483" mass="53580">MLLYLLCIFVIIISTSHANVPSWATKLPWCDNCAPDGIKPVYNVSDCLNWSLIPSALRRSTWPIKGTSCVSLDNSVSHFCPKSINNPPELIIASCTTFKSDDLIPCIDNTTNSKWYRGSKSVTAFGTPCLRWDTMTNFTKAFESFFAFETSFWCSSVSGGIHSHENYCRNPDSWGSGPWCYINTKGRREPCFQQCTGKFESKDKPCLSRNVFNNDHFFKNPKKDFYKAGLPLLSDASFASFGGLAPPSPFYSNPDFCYVHDVRAKVFGPWMLKTDPDAAIKEPESNLEADPWRRCFLACEDAALTCAPSVTFSYFGPKYITVKRHSCTSPSDLLQHLTAVAKSSECFNYGNLVKDIDFTAYPSLKPIADGGIGCFVVEISTARKLVSVVYEPCFKQCSAKSVAPVFAVDPNMLKYSEEEIGGQDVDEEGEDEKEAKPVVVTSENFKEMLDKGSLWPAFAILSISVLAMVAAIIVCGLHAFEKI</sequence>
<keyword evidence="4" id="KW-0812">Transmembrane</keyword>
<evidence type="ECO:0000256" key="2">
    <source>
        <dbReference type="ARBA" id="ARBA00023157"/>
    </source>
</evidence>
<feature type="chain" id="PRO_5028818414" evidence="5">
    <location>
        <begin position="19"/>
        <end position="483"/>
    </location>
</feature>
<reference evidence="7" key="1">
    <citation type="journal article" date="2013" name="Genetics">
        <title>The draft genome and transcriptome of Panagrellus redivivus are shaped by the harsh demands of a free-living lifestyle.</title>
        <authorList>
            <person name="Srinivasan J."/>
            <person name="Dillman A.R."/>
            <person name="Macchietto M.G."/>
            <person name="Heikkinen L."/>
            <person name="Lakso M."/>
            <person name="Fracchia K.M."/>
            <person name="Antoshechkin I."/>
            <person name="Mortazavi A."/>
            <person name="Wong G."/>
            <person name="Sternberg P.W."/>
        </authorList>
    </citation>
    <scope>NUCLEOTIDE SEQUENCE [LARGE SCALE GENOMIC DNA]</scope>
    <source>
        <strain evidence="7">MT8872</strain>
    </source>
</reference>
<evidence type="ECO:0000313" key="8">
    <source>
        <dbReference type="WBParaSite" id="Pan_g23038.t1"/>
    </source>
</evidence>
<keyword evidence="1 3" id="KW-0420">Kringle</keyword>
<dbReference type="InterPro" id="IPR018056">
    <property type="entry name" value="Kringle_CS"/>
</dbReference>
<evidence type="ECO:0000256" key="5">
    <source>
        <dbReference type="SAM" id="SignalP"/>
    </source>
</evidence>
<evidence type="ECO:0000256" key="4">
    <source>
        <dbReference type="SAM" id="Phobius"/>
    </source>
</evidence>
<name>A0A7E4ZX69_PANRE</name>